<dbReference type="Proteomes" id="UP000178425">
    <property type="component" value="Unassembled WGS sequence"/>
</dbReference>
<protein>
    <recommendedName>
        <fullName evidence="3">Thioesterase domain-containing protein</fullName>
    </recommendedName>
</protein>
<organism evidence="1 2">
    <name type="scientific">Candidatus Giovannonibacteria bacterium RIFCSPHIGHO2_02_43_13</name>
    <dbReference type="NCBI Taxonomy" id="1798330"/>
    <lineage>
        <taxon>Bacteria</taxon>
        <taxon>Candidatus Giovannoniibacteriota</taxon>
    </lineage>
</organism>
<gene>
    <name evidence="1" type="ORF">A2W54_00545</name>
</gene>
<dbReference type="InterPro" id="IPR029069">
    <property type="entry name" value="HotDog_dom_sf"/>
</dbReference>
<name>A0A1F5WSL0_9BACT</name>
<evidence type="ECO:0008006" key="3">
    <source>
        <dbReference type="Google" id="ProtNLM"/>
    </source>
</evidence>
<dbReference type="SUPFAM" id="SSF54637">
    <property type="entry name" value="Thioesterase/thiol ester dehydrase-isomerase"/>
    <property type="match status" value="1"/>
</dbReference>
<reference evidence="1 2" key="1">
    <citation type="journal article" date="2016" name="Nat. Commun.">
        <title>Thousands of microbial genomes shed light on interconnected biogeochemical processes in an aquifer system.</title>
        <authorList>
            <person name="Anantharaman K."/>
            <person name="Brown C.T."/>
            <person name="Hug L.A."/>
            <person name="Sharon I."/>
            <person name="Castelle C.J."/>
            <person name="Probst A.J."/>
            <person name="Thomas B.C."/>
            <person name="Singh A."/>
            <person name="Wilkins M.J."/>
            <person name="Karaoz U."/>
            <person name="Brodie E.L."/>
            <person name="Williams K.H."/>
            <person name="Hubbard S.S."/>
            <person name="Banfield J.F."/>
        </authorList>
    </citation>
    <scope>NUCLEOTIDE SEQUENCE [LARGE SCALE GENOMIC DNA]</scope>
</reference>
<accession>A0A1F5WSL0</accession>
<evidence type="ECO:0000313" key="1">
    <source>
        <dbReference type="EMBL" id="OGF78628.1"/>
    </source>
</evidence>
<evidence type="ECO:0000313" key="2">
    <source>
        <dbReference type="Proteomes" id="UP000178425"/>
    </source>
</evidence>
<sequence length="149" mass="17272">MKLASAEKYIRELFEKHIPCHVREKMELISVNKKDRSLDVKIHADKSRGVLYQNNNQLQGGYAAVFADANMWLALMLDRSLRKKIIRTAKIDIYWFKYVSADEDLTANARFIRSETKDDKTKFYSSAKIKNQKGETVAVIKATNQLIEE</sequence>
<dbReference type="EMBL" id="MFHI01000024">
    <property type="protein sequence ID" value="OGF78628.1"/>
    <property type="molecule type" value="Genomic_DNA"/>
</dbReference>
<dbReference type="AlphaFoldDB" id="A0A1F5WSL0"/>
<proteinExistence type="predicted"/>
<dbReference type="Gene3D" id="3.10.129.10">
    <property type="entry name" value="Hotdog Thioesterase"/>
    <property type="match status" value="1"/>
</dbReference>
<comment type="caution">
    <text evidence="1">The sequence shown here is derived from an EMBL/GenBank/DDBJ whole genome shotgun (WGS) entry which is preliminary data.</text>
</comment>